<dbReference type="Pfam" id="PF14492">
    <property type="entry name" value="EFG_III"/>
    <property type="match status" value="1"/>
</dbReference>
<dbReference type="PRINTS" id="PR00315">
    <property type="entry name" value="ELONGATNFCT"/>
</dbReference>
<feature type="binding site" evidence="7">
    <location>
        <begin position="135"/>
        <end position="138"/>
    </location>
    <ligand>
        <name>GTP</name>
        <dbReference type="ChEBI" id="CHEBI:37565"/>
    </ligand>
</feature>
<dbReference type="SUPFAM" id="SSF50447">
    <property type="entry name" value="Translation proteins"/>
    <property type="match status" value="1"/>
</dbReference>
<dbReference type="NCBIfam" id="NF009381">
    <property type="entry name" value="PRK12740.1-5"/>
    <property type="match status" value="1"/>
</dbReference>
<dbReference type="CDD" id="cd01434">
    <property type="entry name" value="EFG_mtEFG1_IV"/>
    <property type="match status" value="1"/>
</dbReference>
<dbReference type="GO" id="GO:0003746">
    <property type="term" value="F:translation elongation factor activity"/>
    <property type="evidence" value="ECO:0007669"/>
    <property type="project" value="UniProtKB-UniRule"/>
</dbReference>
<dbReference type="InterPro" id="IPR004540">
    <property type="entry name" value="Transl_elong_EFG/EF2"/>
</dbReference>
<protein>
    <recommendedName>
        <fullName evidence="2 7">Elongation factor G</fullName>
        <shortName evidence="7">EF-G</shortName>
    </recommendedName>
</protein>
<evidence type="ECO:0000256" key="7">
    <source>
        <dbReference type="HAMAP-Rule" id="MF_00054"/>
    </source>
</evidence>
<dbReference type="CDD" id="cd04088">
    <property type="entry name" value="EFG_mtEFG_II"/>
    <property type="match status" value="1"/>
</dbReference>
<dbReference type="Proteomes" id="UP000036061">
    <property type="component" value="Chromosome"/>
</dbReference>
<dbReference type="SMART" id="SM00838">
    <property type="entry name" value="EFG_C"/>
    <property type="match status" value="1"/>
</dbReference>
<evidence type="ECO:0000256" key="2">
    <source>
        <dbReference type="ARBA" id="ARBA00017872"/>
    </source>
</evidence>
<dbReference type="Pfam" id="PF03764">
    <property type="entry name" value="EFG_IV"/>
    <property type="match status" value="1"/>
</dbReference>
<feature type="binding site" evidence="7">
    <location>
        <begin position="81"/>
        <end position="85"/>
    </location>
    <ligand>
        <name>GTP</name>
        <dbReference type="ChEBI" id="CHEBI:37565"/>
    </ligand>
</feature>
<dbReference type="InterPro" id="IPR035647">
    <property type="entry name" value="EFG_III/V"/>
</dbReference>
<keyword evidence="3 7" id="KW-0547">Nucleotide-binding</keyword>
<dbReference type="CDD" id="cd16262">
    <property type="entry name" value="EFG_III"/>
    <property type="match status" value="1"/>
</dbReference>
<dbReference type="InterPro" id="IPR041095">
    <property type="entry name" value="EFG_II"/>
</dbReference>
<evidence type="ECO:0000256" key="1">
    <source>
        <dbReference type="ARBA" id="ARBA00005870"/>
    </source>
</evidence>
<dbReference type="FunFam" id="3.30.70.870:FF:000001">
    <property type="entry name" value="Elongation factor G"/>
    <property type="match status" value="1"/>
</dbReference>
<gene>
    <name evidence="7 9" type="primary">fusA</name>
    <name evidence="9" type="ORF">AB432_001390</name>
</gene>
<keyword evidence="5 7" id="KW-0648">Protein biosynthesis</keyword>
<dbReference type="SUPFAM" id="SSF54211">
    <property type="entry name" value="Ribosomal protein S5 domain 2-like"/>
    <property type="match status" value="1"/>
</dbReference>
<feature type="domain" description="Tr-type G" evidence="8">
    <location>
        <begin position="8"/>
        <end position="282"/>
    </location>
</feature>
<dbReference type="Gene3D" id="3.30.70.240">
    <property type="match status" value="1"/>
</dbReference>
<dbReference type="Pfam" id="PF22042">
    <property type="entry name" value="EF-G_D2"/>
    <property type="match status" value="1"/>
</dbReference>
<dbReference type="InterPro" id="IPR009022">
    <property type="entry name" value="EFG_III"/>
</dbReference>
<dbReference type="InterPro" id="IPR020568">
    <property type="entry name" value="Ribosomal_Su5_D2-typ_SF"/>
</dbReference>
<keyword evidence="4 7" id="KW-0251">Elongation factor</keyword>
<dbReference type="FunFam" id="3.30.70.240:FF:000001">
    <property type="entry name" value="Elongation factor G"/>
    <property type="match status" value="1"/>
</dbReference>
<dbReference type="NCBIfam" id="NF009379">
    <property type="entry name" value="PRK12740.1-3"/>
    <property type="match status" value="1"/>
</dbReference>
<dbReference type="InterPro" id="IPR000640">
    <property type="entry name" value="EFG_V-like"/>
</dbReference>
<dbReference type="HAMAP" id="MF_00054_B">
    <property type="entry name" value="EF_G_EF_2_B"/>
    <property type="match status" value="1"/>
</dbReference>
<dbReference type="InterPro" id="IPR009000">
    <property type="entry name" value="Transl_B-barrel_sf"/>
</dbReference>
<dbReference type="SUPFAM" id="SSF54980">
    <property type="entry name" value="EF-G C-terminal domain-like"/>
    <property type="match status" value="2"/>
</dbReference>
<comment type="function">
    <text evidence="7">Catalyzes the GTP-dependent ribosomal translocation step during translation elongation. During this step, the ribosome changes from the pre-translocational (PRE) to the post-translocational (POST) state as the newly formed A-site-bound peptidyl-tRNA and P-site-bound deacylated tRNA move to the P and E sites, respectively. Catalyzes the coordinated movement of the two tRNA molecules, the mRNA and conformational changes in the ribosome.</text>
</comment>
<dbReference type="InterPro" id="IPR005225">
    <property type="entry name" value="Small_GTP-bd"/>
</dbReference>
<dbReference type="InterPro" id="IPR000795">
    <property type="entry name" value="T_Tr_GTP-bd_dom"/>
</dbReference>
<dbReference type="RefSeq" id="WP_048035653.1">
    <property type="nucleotide sequence ID" value="NZ_CP030117.1"/>
</dbReference>
<dbReference type="InterPro" id="IPR005517">
    <property type="entry name" value="Transl_elong_EFG/EF2_IV"/>
</dbReference>
<dbReference type="GO" id="GO:0032790">
    <property type="term" value="P:ribosome disassembly"/>
    <property type="evidence" value="ECO:0007669"/>
    <property type="project" value="TreeGrafter"/>
</dbReference>
<dbReference type="InterPro" id="IPR027417">
    <property type="entry name" value="P-loop_NTPase"/>
</dbReference>
<feature type="binding site" evidence="7">
    <location>
        <begin position="17"/>
        <end position="24"/>
    </location>
    <ligand>
        <name>GTP</name>
        <dbReference type="ChEBI" id="CHEBI:37565"/>
    </ligand>
</feature>
<dbReference type="PROSITE" id="PS00301">
    <property type="entry name" value="G_TR_1"/>
    <property type="match status" value="1"/>
</dbReference>
<dbReference type="Gene3D" id="2.40.30.10">
    <property type="entry name" value="Translation factors"/>
    <property type="match status" value="1"/>
</dbReference>
<proteinExistence type="inferred from homology"/>
<evidence type="ECO:0000256" key="5">
    <source>
        <dbReference type="ARBA" id="ARBA00022917"/>
    </source>
</evidence>
<dbReference type="EMBL" id="CP030117">
    <property type="protein sequence ID" value="AWX53813.1"/>
    <property type="molecule type" value="Genomic_DNA"/>
</dbReference>
<dbReference type="NCBIfam" id="TIGR00484">
    <property type="entry name" value="EF-G"/>
    <property type="match status" value="1"/>
</dbReference>
<comment type="subcellular location">
    <subcellularLocation>
        <location evidence="7">Cytoplasm</location>
    </subcellularLocation>
</comment>
<dbReference type="Pfam" id="PF00679">
    <property type="entry name" value="EFG_C"/>
    <property type="match status" value="1"/>
</dbReference>
<evidence type="ECO:0000256" key="6">
    <source>
        <dbReference type="ARBA" id="ARBA00023134"/>
    </source>
</evidence>
<keyword evidence="7" id="KW-0963">Cytoplasm</keyword>
<dbReference type="InterPro" id="IPR031157">
    <property type="entry name" value="G_TR_CS"/>
</dbReference>
<dbReference type="PROSITE" id="PS51722">
    <property type="entry name" value="G_TR_2"/>
    <property type="match status" value="1"/>
</dbReference>
<dbReference type="FunFam" id="2.40.30.10:FF:000006">
    <property type="entry name" value="Elongation factor G"/>
    <property type="match status" value="1"/>
</dbReference>
<organism evidence="9 10">
    <name type="scientific">Brevibacillus brevis</name>
    <name type="common">Bacillus brevis</name>
    <dbReference type="NCBI Taxonomy" id="1393"/>
    <lineage>
        <taxon>Bacteria</taxon>
        <taxon>Bacillati</taxon>
        <taxon>Bacillota</taxon>
        <taxon>Bacilli</taxon>
        <taxon>Bacillales</taxon>
        <taxon>Paenibacillaceae</taxon>
        <taxon>Brevibacillus</taxon>
    </lineage>
</organism>
<dbReference type="FunFam" id="3.30.230.10:FF:000003">
    <property type="entry name" value="Elongation factor G"/>
    <property type="match status" value="1"/>
</dbReference>
<dbReference type="NCBIfam" id="TIGR00231">
    <property type="entry name" value="small_GTP"/>
    <property type="match status" value="1"/>
</dbReference>
<dbReference type="Gene3D" id="3.40.50.300">
    <property type="entry name" value="P-loop containing nucleotide triphosphate hydrolases"/>
    <property type="match status" value="1"/>
</dbReference>
<dbReference type="Gene3D" id="3.30.70.870">
    <property type="entry name" value="Elongation Factor G (Translational Gtpase), domain 3"/>
    <property type="match status" value="1"/>
</dbReference>
<dbReference type="Gene3D" id="3.30.230.10">
    <property type="match status" value="1"/>
</dbReference>
<dbReference type="SMART" id="SM00889">
    <property type="entry name" value="EFG_IV"/>
    <property type="match status" value="1"/>
</dbReference>
<accession>A0A2Z4MBG3</accession>
<dbReference type="CDD" id="cd01886">
    <property type="entry name" value="EF-G"/>
    <property type="match status" value="1"/>
</dbReference>
<evidence type="ECO:0000313" key="9">
    <source>
        <dbReference type="EMBL" id="AWX53813.1"/>
    </source>
</evidence>
<name>A0A2Z4MBG3_BREBE</name>
<keyword evidence="6 7" id="KW-0342">GTP-binding</keyword>
<dbReference type="PANTHER" id="PTHR43261">
    <property type="entry name" value="TRANSLATION ELONGATION FACTOR G-RELATED"/>
    <property type="match status" value="1"/>
</dbReference>
<dbReference type="AlphaFoldDB" id="A0A2Z4MBG3"/>
<dbReference type="InterPro" id="IPR053905">
    <property type="entry name" value="EF-G-like_DII"/>
</dbReference>
<evidence type="ECO:0000256" key="3">
    <source>
        <dbReference type="ARBA" id="ARBA00022741"/>
    </source>
</evidence>
<dbReference type="InterPro" id="IPR047872">
    <property type="entry name" value="EFG_IV"/>
</dbReference>
<evidence type="ECO:0000256" key="4">
    <source>
        <dbReference type="ARBA" id="ARBA00022768"/>
    </source>
</evidence>
<evidence type="ECO:0000259" key="8">
    <source>
        <dbReference type="PROSITE" id="PS51722"/>
    </source>
</evidence>
<dbReference type="Pfam" id="PF00009">
    <property type="entry name" value="GTP_EFTU"/>
    <property type="match status" value="1"/>
</dbReference>
<sequence length="692" mass="76361">MAREFSLPNTRNIGIMAHIDAGKTTTTERILFYTGRVHKIGEVHEGAATMDWMEQEQERGITITSAATTAQWAGHRINIIDTPGHVDFTVEVERSLRVLDGAVTVFDAKGGVEPQTETVWRQADRYGVPRMCYINKMDIMGANFDMCLGQIKSRLGANPVAIQYPIGAEDQFKGMVDLIEMKAIVYTDDLGKTSDSAEIPADILARCEELRMAMVEAAAEQDEELMMKYLEGEELTNDEIRAALRKGTIECKLTPVMCGSSYKNKGVQPMLDNVVAYLPSPVDIPAIKGTLPDTEEEVDRPADDNGPFSALAFKIMTDPYVGRLTFFRVYSGVLNSGSYVLNSTKGKRERVGRILQMHANHREEITTVYSGDIAAAVGLKDTTTGDTLCDEKAPVILESMDFPEPVISVAIEPKSKADQDKMGIGLSKLAEEDPTFRTRTDEETGQTIISGMGELHLEIIVDRLKREFKVESNVGAPQVAYRETFRNTAKVEGKFVRQSGGRGQYGHVWVEFAPLEPGQGFQFENKIVGGVVPREYIPAVQAGIEESMKNGVIAGFPLVDIKATIVDGSYHDVDSNEMAFKVAGSLALKEAAKKCGAVLLEPIMKVEVTMPEEYMGDVMGDLNSRRGRIEGMEARANAQVIRAMVPLSEMFGYSTILRSRTQGRGVYSMVIDHYEEVPKFIAEEIIKKSKGE</sequence>
<dbReference type="PANTHER" id="PTHR43261:SF1">
    <property type="entry name" value="RIBOSOME-RELEASING FACTOR 2, MITOCHONDRIAL"/>
    <property type="match status" value="1"/>
</dbReference>
<dbReference type="InterPro" id="IPR014721">
    <property type="entry name" value="Ribsml_uS5_D2-typ_fold_subgr"/>
</dbReference>
<evidence type="ECO:0000313" key="10">
    <source>
        <dbReference type="Proteomes" id="UP000036061"/>
    </source>
</evidence>
<dbReference type="GO" id="GO:0003924">
    <property type="term" value="F:GTPase activity"/>
    <property type="evidence" value="ECO:0007669"/>
    <property type="project" value="InterPro"/>
</dbReference>
<dbReference type="SUPFAM" id="SSF52540">
    <property type="entry name" value="P-loop containing nucleoside triphosphate hydrolases"/>
    <property type="match status" value="1"/>
</dbReference>
<dbReference type="GO" id="GO:0005737">
    <property type="term" value="C:cytoplasm"/>
    <property type="evidence" value="ECO:0007669"/>
    <property type="project" value="UniProtKB-SubCell"/>
</dbReference>
<dbReference type="FunFam" id="3.40.50.300:FF:000029">
    <property type="entry name" value="Elongation factor G"/>
    <property type="match status" value="1"/>
</dbReference>
<dbReference type="InterPro" id="IPR035649">
    <property type="entry name" value="EFG_V"/>
</dbReference>
<comment type="similarity">
    <text evidence="1 7">Belongs to the TRAFAC class translation factor GTPase superfamily. Classic translation factor GTPase family. EF-G/EF-2 subfamily.</text>
</comment>
<dbReference type="CDD" id="cd03713">
    <property type="entry name" value="EFG_mtEFG_C"/>
    <property type="match status" value="1"/>
</dbReference>
<reference evidence="9 10" key="1">
    <citation type="journal article" date="2015" name="Genome Announc.">
        <title>Draft Genome Sequence of Brevibacillus brevis DZQ7, a Plant Growth-Promoting Rhizobacterium with Broad-Spectrum Antimicrobial Activity.</title>
        <authorList>
            <person name="Hou Q."/>
            <person name="Wang C."/>
            <person name="Hou X."/>
            <person name="Xia Z."/>
            <person name="Ye J."/>
            <person name="Liu K."/>
            <person name="Liu H."/>
            <person name="Wang J."/>
            <person name="Guo H."/>
            <person name="Yu X."/>
            <person name="Yang Y."/>
            <person name="Du B."/>
            <person name="Ding Y."/>
        </authorList>
    </citation>
    <scope>NUCLEOTIDE SEQUENCE [LARGE SCALE GENOMIC DNA]</scope>
    <source>
        <strain evidence="9 10">DZQ7</strain>
    </source>
</reference>
<dbReference type="GO" id="GO:0005525">
    <property type="term" value="F:GTP binding"/>
    <property type="evidence" value="ECO:0007669"/>
    <property type="project" value="UniProtKB-UniRule"/>
</dbReference>